<sequence length="110" mass="12728">MSTTWQSGRTAEYAAMTSLEKAGYRAEKITGRKRRFDLIGWKENKALFLVIRSNKRLTITHFPHELASLSELIRTGSVPGEIQFWIYRRPGWIRYRIHAGGASVISWSEE</sequence>
<evidence type="ECO:0000313" key="1">
    <source>
        <dbReference type="EMBL" id="PWR75897.1"/>
    </source>
</evidence>
<accession>A0A2V2NHL7</accession>
<reference evidence="1 2" key="1">
    <citation type="submission" date="2018-05" db="EMBL/GenBank/DDBJ databases">
        <title>Draft genome of Methanospirillum stamsii Pt1.</title>
        <authorList>
            <person name="Dueholm M.S."/>
            <person name="Nielsen P.H."/>
            <person name="Bakmann L.F."/>
            <person name="Otzen D.E."/>
        </authorList>
    </citation>
    <scope>NUCLEOTIDE SEQUENCE [LARGE SCALE GENOMIC DNA]</scope>
    <source>
        <strain evidence="1 2">Pt1</strain>
    </source>
</reference>
<dbReference type="OrthoDB" id="374266at2157"/>
<organism evidence="1 2">
    <name type="scientific">Methanospirillum stamsii</name>
    <dbReference type="NCBI Taxonomy" id="1277351"/>
    <lineage>
        <taxon>Archaea</taxon>
        <taxon>Methanobacteriati</taxon>
        <taxon>Methanobacteriota</taxon>
        <taxon>Stenosarchaea group</taxon>
        <taxon>Methanomicrobia</taxon>
        <taxon>Methanomicrobiales</taxon>
        <taxon>Methanospirillaceae</taxon>
        <taxon>Methanospirillum</taxon>
    </lineage>
</organism>
<dbReference type="AlphaFoldDB" id="A0A2V2NHL7"/>
<dbReference type="InterPro" id="IPR011856">
    <property type="entry name" value="tRNA_endonuc-like_dom_sf"/>
</dbReference>
<dbReference type="InterPro" id="IPR011335">
    <property type="entry name" value="Restrct_endonuc-II-like"/>
</dbReference>
<dbReference type="SUPFAM" id="SSF52980">
    <property type="entry name" value="Restriction endonuclease-like"/>
    <property type="match status" value="1"/>
</dbReference>
<protein>
    <recommendedName>
        <fullName evidence="3">Endonuclease</fullName>
    </recommendedName>
</protein>
<gene>
    <name evidence="1" type="ORF">DLD82_02200</name>
</gene>
<keyword evidence="2" id="KW-1185">Reference proteome</keyword>
<dbReference type="Gene3D" id="3.40.1350.10">
    <property type="match status" value="1"/>
</dbReference>
<dbReference type="EMBL" id="QGMZ01000006">
    <property type="protein sequence ID" value="PWR75897.1"/>
    <property type="molecule type" value="Genomic_DNA"/>
</dbReference>
<dbReference type="Proteomes" id="UP000245934">
    <property type="component" value="Unassembled WGS sequence"/>
</dbReference>
<dbReference type="GeneID" id="97611516"/>
<evidence type="ECO:0008006" key="3">
    <source>
        <dbReference type="Google" id="ProtNLM"/>
    </source>
</evidence>
<name>A0A2V2NHL7_9EURY</name>
<comment type="caution">
    <text evidence="1">The sequence shown here is derived from an EMBL/GenBank/DDBJ whole genome shotgun (WGS) entry which is preliminary data.</text>
</comment>
<dbReference type="GO" id="GO:0003676">
    <property type="term" value="F:nucleic acid binding"/>
    <property type="evidence" value="ECO:0007669"/>
    <property type="project" value="InterPro"/>
</dbReference>
<evidence type="ECO:0000313" key="2">
    <source>
        <dbReference type="Proteomes" id="UP000245934"/>
    </source>
</evidence>
<proteinExistence type="predicted"/>
<dbReference type="RefSeq" id="WP_109939474.1">
    <property type="nucleotide sequence ID" value="NZ_CP176366.1"/>
</dbReference>